<evidence type="ECO:0000256" key="1">
    <source>
        <dbReference type="SAM" id="MobiDB-lite"/>
    </source>
</evidence>
<accession>A0AAN7VB22</accession>
<feature type="compositionally biased region" description="Basic residues" evidence="1">
    <location>
        <begin position="213"/>
        <end position="227"/>
    </location>
</feature>
<dbReference type="InterPro" id="IPR055469">
    <property type="entry name" value="DUF7041"/>
</dbReference>
<evidence type="ECO:0000313" key="3">
    <source>
        <dbReference type="EMBL" id="KAK5644337.1"/>
    </source>
</evidence>
<dbReference type="PANTHER" id="PTHR33327:SF3">
    <property type="entry name" value="RNA-DIRECTED DNA POLYMERASE"/>
    <property type="match status" value="1"/>
</dbReference>
<proteinExistence type="predicted"/>
<reference evidence="3 4" key="1">
    <citation type="journal article" date="2024" name="Insects">
        <title>An Improved Chromosome-Level Genome Assembly of the Firefly Pyrocoelia pectoralis.</title>
        <authorList>
            <person name="Fu X."/>
            <person name="Meyer-Rochow V.B."/>
            <person name="Ballantyne L."/>
            <person name="Zhu X."/>
        </authorList>
    </citation>
    <scope>NUCLEOTIDE SEQUENCE [LARGE SCALE GENOMIC DNA]</scope>
    <source>
        <strain evidence="3">XCY_ONT2</strain>
    </source>
</reference>
<organism evidence="3 4">
    <name type="scientific">Pyrocoelia pectoralis</name>
    <dbReference type="NCBI Taxonomy" id="417401"/>
    <lineage>
        <taxon>Eukaryota</taxon>
        <taxon>Metazoa</taxon>
        <taxon>Ecdysozoa</taxon>
        <taxon>Arthropoda</taxon>
        <taxon>Hexapoda</taxon>
        <taxon>Insecta</taxon>
        <taxon>Pterygota</taxon>
        <taxon>Neoptera</taxon>
        <taxon>Endopterygota</taxon>
        <taxon>Coleoptera</taxon>
        <taxon>Polyphaga</taxon>
        <taxon>Elateriformia</taxon>
        <taxon>Elateroidea</taxon>
        <taxon>Lampyridae</taxon>
        <taxon>Lampyrinae</taxon>
        <taxon>Pyrocoelia</taxon>
    </lineage>
</organism>
<dbReference type="AlphaFoldDB" id="A0AAN7VB22"/>
<sequence>MATSEPPTASTPQDAPSASAITLPAFWPTRTELWFAMVESRFQLSHPAITREETKFHHVVTVLPSELADEVSDLIIKPDACEPYSKLKTAILKRTTLSESQRFKKLLAGESLGARKPSQLLRSMKDLVKDSGCVNNDALKELFMQQMPSAVQPILVSLNALTLEQLADVADRVVETTAPSLAPVVAEKDEQLTALIARLDRLESKLDKTERSRRSHSRKRSSNRSRSKSYDPEYCWYHCRFGEKASKCTSPCSYTPKNEDRQ</sequence>
<dbReference type="EMBL" id="JAVRBK010000004">
    <property type="protein sequence ID" value="KAK5644337.1"/>
    <property type="molecule type" value="Genomic_DNA"/>
</dbReference>
<evidence type="ECO:0000259" key="2">
    <source>
        <dbReference type="Pfam" id="PF23055"/>
    </source>
</evidence>
<dbReference type="Pfam" id="PF23055">
    <property type="entry name" value="DUF7041"/>
    <property type="match status" value="1"/>
</dbReference>
<dbReference type="PANTHER" id="PTHR33327">
    <property type="entry name" value="ENDONUCLEASE"/>
    <property type="match status" value="1"/>
</dbReference>
<comment type="caution">
    <text evidence="3">The sequence shown here is derived from an EMBL/GenBank/DDBJ whole genome shotgun (WGS) entry which is preliminary data.</text>
</comment>
<feature type="domain" description="DUF7041" evidence="2">
    <location>
        <begin position="23"/>
        <end position="107"/>
    </location>
</feature>
<keyword evidence="4" id="KW-1185">Reference proteome</keyword>
<feature type="region of interest" description="Disordered" evidence="1">
    <location>
        <begin position="206"/>
        <end position="230"/>
    </location>
</feature>
<gene>
    <name evidence="3" type="ORF">RI129_005637</name>
</gene>
<evidence type="ECO:0000313" key="4">
    <source>
        <dbReference type="Proteomes" id="UP001329430"/>
    </source>
</evidence>
<protein>
    <recommendedName>
        <fullName evidence="2">DUF7041 domain-containing protein</fullName>
    </recommendedName>
</protein>
<dbReference type="Proteomes" id="UP001329430">
    <property type="component" value="Chromosome 4"/>
</dbReference>
<name>A0AAN7VB22_9COLE</name>